<accession>A0A7X3G4G9</accession>
<evidence type="ECO:0000313" key="1">
    <source>
        <dbReference type="EMBL" id="MVW63488.1"/>
    </source>
</evidence>
<organism evidence="1 2">
    <name type="scientific">Massilia cellulosiltytica</name>
    <dbReference type="NCBI Taxonomy" id="2683234"/>
    <lineage>
        <taxon>Bacteria</taxon>
        <taxon>Pseudomonadati</taxon>
        <taxon>Pseudomonadota</taxon>
        <taxon>Betaproteobacteria</taxon>
        <taxon>Burkholderiales</taxon>
        <taxon>Oxalobacteraceae</taxon>
        <taxon>Telluria group</taxon>
        <taxon>Massilia</taxon>
    </lineage>
</organism>
<keyword evidence="2" id="KW-1185">Reference proteome</keyword>
<name>A0A7X3G4G9_9BURK</name>
<evidence type="ECO:0000313" key="2">
    <source>
        <dbReference type="Proteomes" id="UP000443353"/>
    </source>
</evidence>
<dbReference type="Proteomes" id="UP000443353">
    <property type="component" value="Unassembled WGS sequence"/>
</dbReference>
<dbReference type="EMBL" id="WSES01000009">
    <property type="protein sequence ID" value="MVW63488.1"/>
    <property type="molecule type" value="Genomic_DNA"/>
</dbReference>
<sequence>MSITVKNTTPDTTRVTLFGELRDGSFDAKIMAETDVPYTRCWEDEIEQRIVYIQPDPDQLKAILAALNERRLTVEQLQEFGGMGGGTSEIPV</sequence>
<reference evidence="1 2" key="1">
    <citation type="submission" date="2019-12" db="EMBL/GenBank/DDBJ databases">
        <authorList>
            <person name="Li C."/>
            <person name="Zhao J."/>
        </authorList>
    </citation>
    <scope>NUCLEOTIDE SEQUENCE [LARGE SCALE GENOMIC DNA]</scope>
    <source>
        <strain evidence="1 2">NEAU-DD11</strain>
    </source>
</reference>
<protein>
    <submittedName>
        <fullName evidence="1">Uncharacterized protein</fullName>
    </submittedName>
</protein>
<gene>
    <name evidence="1" type="ORF">GPY61_26540</name>
</gene>
<comment type="caution">
    <text evidence="1">The sequence shown here is derived from an EMBL/GenBank/DDBJ whole genome shotgun (WGS) entry which is preliminary data.</text>
</comment>
<dbReference type="AlphaFoldDB" id="A0A7X3G4G9"/>
<proteinExistence type="predicted"/>
<dbReference type="RefSeq" id="WP_056132677.1">
    <property type="nucleotide sequence ID" value="NZ_WSES01000009.1"/>
</dbReference>